<dbReference type="EMBL" id="JBCGBO010000005">
    <property type="protein sequence ID" value="KAK9201358.1"/>
    <property type="molecule type" value="Genomic_DNA"/>
</dbReference>
<dbReference type="PROSITE" id="PS51485">
    <property type="entry name" value="PHYTOCYANIN"/>
    <property type="match status" value="1"/>
</dbReference>
<dbReference type="Gene3D" id="2.120.10.30">
    <property type="entry name" value="TolB, C-terminal domain"/>
    <property type="match status" value="1"/>
</dbReference>
<reference evidence="7 8" key="1">
    <citation type="submission" date="2024-05" db="EMBL/GenBank/DDBJ databases">
        <title>Haplotype-resolved chromosome-level genome assembly of Huyou (Citrus changshanensis).</title>
        <authorList>
            <person name="Miao C."/>
            <person name="Chen W."/>
            <person name="Wu Y."/>
            <person name="Wang L."/>
            <person name="Zhao S."/>
            <person name="Grierson D."/>
            <person name="Xu C."/>
            <person name="Chen K."/>
        </authorList>
    </citation>
    <scope>NUCLEOTIDE SEQUENCE [LARGE SCALE GENOMIC DNA]</scope>
    <source>
        <strain evidence="7">01-14</strain>
        <tissue evidence="7">Leaf</tissue>
    </source>
</reference>
<dbReference type="Gene3D" id="2.60.40.420">
    <property type="entry name" value="Cupredoxins - blue copper proteins"/>
    <property type="match status" value="1"/>
</dbReference>
<evidence type="ECO:0000256" key="1">
    <source>
        <dbReference type="ARBA" id="ARBA00022723"/>
    </source>
</evidence>
<dbReference type="Pfam" id="PF02298">
    <property type="entry name" value="Cu_bind_like"/>
    <property type="match status" value="1"/>
</dbReference>
<protein>
    <recommendedName>
        <fullName evidence="4">Basic blue protein</fullName>
    </recommendedName>
    <alternativeName>
        <fullName evidence="5">Plantacyanin</fullName>
    </alternativeName>
</protein>
<dbReference type="InterPro" id="IPR041844">
    <property type="entry name" value="Plantacyanin"/>
</dbReference>
<dbReference type="InterPro" id="IPR008972">
    <property type="entry name" value="Cupredoxin"/>
</dbReference>
<dbReference type="SUPFAM" id="SSF49503">
    <property type="entry name" value="Cupredoxins"/>
    <property type="match status" value="1"/>
</dbReference>
<comment type="caution">
    <text evidence="7">The sequence shown here is derived from an EMBL/GenBank/DDBJ whole genome shotgun (WGS) entry which is preliminary data.</text>
</comment>
<dbReference type="CDD" id="cd11013">
    <property type="entry name" value="Plantacyanin"/>
    <property type="match status" value="1"/>
</dbReference>
<proteinExistence type="predicted"/>
<dbReference type="Proteomes" id="UP001428341">
    <property type="component" value="Unassembled WGS sequence"/>
</dbReference>
<dbReference type="AlphaFoldDB" id="A0AAP0MC71"/>
<dbReference type="FunFam" id="2.60.40.420:FF:000013">
    <property type="entry name" value="basic blue protein-like"/>
    <property type="match status" value="1"/>
</dbReference>
<keyword evidence="3" id="KW-1015">Disulfide bond</keyword>
<organism evidence="7 8">
    <name type="scientific">Citrus x changshan-huyou</name>
    <dbReference type="NCBI Taxonomy" id="2935761"/>
    <lineage>
        <taxon>Eukaryota</taxon>
        <taxon>Viridiplantae</taxon>
        <taxon>Streptophyta</taxon>
        <taxon>Embryophyta</taxon>
        <taxon>Tracheophyta</taxon>
        <taxon>Spermatophyta</taxon>
        <taxon>Magnoliopsida</taxon>
        <taxon>eudicotyledons</taxon>
        <taxon>Gunneridae</taxon>
        <taxon>Pentapetalae</taxon>
        <taxon>rosids</taxon>
        <taxon>malvids</taxon>
        <taxon>Sapindales</taxon>
        <taxon>Rutaceae</taxon>
        <taxon>Aurantioideae</taxon>
        <taxon>Citrus</taxon>
    </lineage>
</organism>
<keyword evidence="1" id="KW-0479">Metal-binding</keyword>
<evidence type="ECO:0000313" key="8">
    <source>
        <dbReference type="Proteomes" id="UP001428341"/>
    </source>
</evidence>
<dbReference type="SUPFAM" id="SSF63825">
    <property type="entry name" value="YWTD domain"/>
    <property type="match status" value="1"/>
</dbReference>
<evidence type="ECO:0000313" key="7">
    <source>
        <dbReference type="EMBL" id="KAK9201358.1"/>
    </source>
</evidence>
<accession>A0AAP0MC71</accession>
<dbReference type="InterPro" id="IPR011042">
    <property type="entry name" value="6-blade_b-propeller_TolB-like"/>
</dbReference>
<keyword evidence="8" id="KW-1185">Reference proteome</keyword>
<sequence>MALRNGCLRRISRFLPHIYSGSHFQQSRRAIINSLASSLITFPRECEQISRNGVNFSFSTIAQASPAESLSQSDTLSFIESTFNEFQGPHHLWFNIVEDNIHFFKRGGAFLVLAGRFVDNCDSLIAGCDTVVTFEKVKSIQQSFPQLQVIGFLHGCSTISAVDQTRLVEMLMKEYITFPILLSNKNFPQMENGACYLLSKDFGNARVFHENSLDIGMLNKAVEELIMQQQENSSSPSGLKCTWAKQAEVLKEPHACSSVRNLLLHFPGCISADESGNRLFLSDSNHHRIIVFDGNGKILDCLAMEILLPCYCHLVNYFQSQHCYQIFYLSWLFIVKISALIKPATLSTVHFLSVVYSLIDRSDSNNFMRNSGRKGFEDGEFESSKLMRPAASFYHEDDDCLYIVDSENHAIRRADMGRRVLETVYPTSGISKKNNSLWAWIMEKLGFERDNDTKSEKLDPQSLIFPWHLMKSEDDNLLIINRSFETLWIMDLASGEIKEAVKGFSNVLEICGVLVMEKVSLLKQMPQDWLLHQIDSSCSLKELPYAGLISSSIAFQNHILLCDIVGQRIMRLNRESGVCSNFQFSNFAILGLPYWFTFPLERVYAVAGGHQGSWTDHIQRCSLLPGRIDIKVNVDIPSDTELVESLQEGCIWRQARGTASVVLRAEDVAGSLEKVGVAQLWYDELDTLALSTPESESNIEDETTTSDLRSEDDTVHIDCAVNTSPGTSEVIISAALYLKLRRYPDQQDHGREKYAARISDILKLGRSGAMQRDSFIQFLLKSNQDLRDVIFVKPLHVSIQFDTLDHPKADNSKDIILTDSNIEVNVSLNTMARQAQGGCSASQATTVAATLLVLLFLRFHSTEATSTFTVGDTSGWTYNIQSWANGKQFKAGDTLIFNYDASIHNVAVVDGNNYQSCRASPTSKSFSSGKDQIKLSKGRNYFICSIPGHCEAGLKLAVDAS</sequence>
<evidence type="ECO:0000256" key="3">
    <source>
        <dbReference type="ARBA" id="ARBA00023157"/>
    </source>
</evidence>
<evidence type="ECO:0000256" key="4">
    <source>
        <dbReference type="ARBA" id="ARBA00071970"/>
    </source>
</evidence>
<dbReference type="GO" id="GO:0009055">
    <property type="term" value="F:electron transfer activity"/>
    <property type="evidence" value="ECO:0007669"/>
    <property type="project" value="InterPro"/>
</dbReference>
<keyword evidence="2" id="KW-0186">Copper</keyword>
<gene>
    <name evidence="7" type="ORF">WN944_016559</name>
</gene>
<evidence type="ECO:0000256" key="5">
    <source>
        <dbReference type="ARBA" id="ARBA00082491"/>
    </source>
</evidence>
<name>A0AAP0MC71_9ROSI</name>
<evidence type="ECO:0000259" key="6">
    <source>
        <dbReference type="PROSITE" id="PS51485"/>
    </source>
</evidence>
<evidence type="ECO:0000256" key="2">
    <source>
        <dbReference type="ARBA" id="ARBA00023008"/>
    </source>
</evidence>
<dbReference type="InterPro" id="IPR003245">
    <property type="entry name" value="Phytocyanin_dom"/>
</dbReference>
<feature type="domain" description="Phytocyanin" evidence="6">
    <location>
        <begin position="866"/>
        <end position="961"/>
    </location>
</feature>
<dbReference type="PANTHER" id="PTHR46388:SF3">
    <property type="entry name" value="DUF1618 DOMAIN-CONTAINING PROTEIN"/>
    <property type="match status" value="1"/>
</dbReference>
<dbReference type="GO" id="GO:0046872">
    <property type="term" value="F:metal ion binding"/>
    <property type="evidence" value="ECO:0007669"/>
    <property type="project" value="UniProtKB-KW"/>
</dbReference>
<dbReference type="PANTHER" id="PTHR46388">
    <property type="entry name" value="NHL REPEAT-CONTAINING PROTEIN 2"/>
    <property type="match status" value="1"/>
</dbReference>